<dbReference type="STRING" id="1858805.M5FU40"/>
<dbReference type="InterPro" id="IPR037431">
    <property type="entry name" value="REX4_DEDDh_dom"/>
</dbReference>
<dbReference type="SUPFAM" id="SSF53098">
    <property type="entry name" value="Ribonuclease H-like"/>
    <property type="match status" value="1"/>
</dbReference>
<evidence type="ECO:0000313" key="13">
    <source>
        <dbReference type="Proteomes" id="UP000030653"/>
    </source>
</evidence>
<comment type="subcellular location">
    <subcellularLocation>
        <location evidence="1">Nucleus</location>
    </subcellularLocation>
</comment>
<dbReference type="GO" id="GO:0008408">
    <property type="term" value="F:3'-5' exonuclease activity"/>
    <property type="evidence" value="ECO:0007669"/>
    <property type="project" value="InterPro"/>
</dbReference>
<evidence type="ECO:0000256" key="10">
    <source>
        <dbReference type="SAM" id="MobiDB-lite"/>
    </source>
</evidence>
<dbReference type="GO" id="GO:0006364">
    <property type="term" value="P:rRNA processing"/>
    <property type="evidence" value="ECO:0007669"/>
    <property type="project" value="UniProtKB-KW"/>
</dbReference>
<dbReference type="RefSeq" id="XP_040628088.1">
    <property type="nucleotide sequence ID" value="XM_040768670.1"/>
</dbReference>
<dbReference type="PANTHER" id="PTHR12801">
    <property type="entry name" value="RNA EXONUCLEASE REXO1 / RECO3 FAMILY MEMBER-RELATED"/>
    <property type="match status" value="1"/>
</dbReference>
<keyword evidence="8" id="KW-0539">Nucleus</keyword>
<dbReference type="PANTHER" id="PTHR12801:SF45">
    <property type="entry name" value="RNA EXONUCLEASE 4"/>
    <property type="match status" value="1"/>
</dbReference>
<dbReference type="AlphaFoldDB" id="M5FU40"/>
<evidence type="ECO:0000256" key="8">
    <source>
        <dbReference type="ARBA" id="ARBA00023242"/>
    </source>
</evidence>
<accession>M5FU40</accession>
<dbReference type="InterPro" id="IPR001357">
    <property type="entry name" value="BRCT_dom"/>
</dbReference>
<gene>
    <name evidence="12" type="ORF">DACRYDRAFT_108522</name>
</gene>
<evidence type="ECO:0000313" key="12">
    <source>
        <dbReference type="EMBL" id="EJU01191.1"/>
    </source>
</evidence>
<dbReference type="OrthoDB" id="8191639at2759"/>
<keyword evidence="7" id="KW-0269">Exonuclease</keyword>
<dbReference type="CDD" id="cd06144">
    <property type="entry name" value="REX4_like"/>
    <property type="match status" value="1"/>
</dbReference>
<evidence type="ECO:0000256" key="2">
    <source>
        <dbReference type="ARBA" id="ARBA00010489"/>
    </source>
</evidence>
<dbReference type="SMART" id="SM00479">
    <property type="entry name" value="EXOIII"/>
    <property type="match status" value="1"/>
</dbReference>
<evidence type="ECO:0000256" key="4">
    <source>
        <dbReference type="ARBA" id="ARBA00022552"/>
    </source>
</evidence>
<dbReference type="Pfam" id="PF00929">
    <property type="entry name" value="RNase_T"/>
    <property type="match status" value="1"/>
</dbReference>
<reference evidence="12 13" key="1">
    <citation type="journal article" date="2012" name="Science">
        <title>The Paleozoic origin of enzymatic lignin decomposition reconstructed from 31 fungal genomes.</title>
        <authorList>
            <person name="Floudas D."/>
            <person name="Binder M."/>
            <person name="Riley R."/>
            <person name="Barry K."/>
            <person name="Blanchette R.A."/>
            <person name="Henrissat B."/>
            <person name="Martinez A.T."/>
            <person name="Otillar R."/>
            <person name="Spatafora J.W."/>
            <person name="Yadav J.S."/>
            <person name="Aerts A."/>
            <person name="Benoit I."/>
            <person name="Boyd A."/>
            <person name="Carlson A."/>
            <person name="Copeland A."/>
            <person name="Coutinho P.M."/>
            <person name="de Vries R.P."/>
            <person name="Ferreira P."/>
            <person name="Findley K."/>
            <person name="Foster B."/>
            <person name="Gaskell J."/>
            <person name="Glotzer D."/>
            <person name="Gorecki P."/>
            <person name="Heitman J."/>
            <person name="Hesse C."/>
            <person name="Hori C."/>
            <person name="Igarashi K."/>
            <person name="Jurgens J.A."/>
            <person name="Kallen N."/>
            <person name="Kersten P."/>
            <person name="Kohler A."/>
            <person name="Kuees U."/>
            <person name="Kumar T.K.A."/>
            <person name="Kuo A."/>
            <person name="LaButti K."/>
            <person name="Larrondo L.F."/>
            <person name="Lindquist E."/>
            <person name="Ling A."/>
            <person name="Lombard V."/>
            <person name="Lucas S."/>
            <person name="Lundell T."/>
            <person name="Martin R."/>
            <person name="McLaughlin D.J."/>
            <person name="Morgenstern I."/>
            <person name="Morin E."/>
            <person name="Murat C."/>
            <person name="Nagy L.G."/>
            <person name="Nolan M."/>
            <person name="Ohm R.A."/>
            <person name="Patyshakuliyeva A."/>
            <person name="Rokas A."/>
            <person name="Ruiz-Duenas F.J."/>
            <person name="Sabat G."/>
            <person name="Salamov A."/>
            <person name="Samejima M."/>
            <person name="Schmutz J."/>
            <person name="Slot J.C."/>
            <person name="St John F."/>
            <person name="Stenlid J."/>
            <person name="Sun H."/>
            <person name="Sun S."/>
            <person name="Syed K."/>
            <person name="Tsang A."/>
            <person name="Wiebenga A."/>
            <person name="Young D."/>
            <person name="Pisabarro A."/>
            <person name="Eastwood D.C."/>
            <person name="Martin F."/>
            <person name="Cullen D."/>
            <person name="Grigoriev I.V."/>
            <person name="Hibbett D.S."/>
        </authorList>
    </citation>
    <scope>NUCLEOTIDE SEQUENCE [LARGE SCALE GENOMIC DNA]</scope>
    <source>
        <strain evidence="12 13">DJM-731 SS1</strain>
    </source>
</reference>
<evidence type="ECO:0000256" key="3">
    <source>
        <dbReference type="ARBA" id="ARBA00016937"/>
    </source>
</evidence>
<evidence type="ECO:0000259" key="11">
    <source>
        <dbReference type="PROSITE" id="PS50172"/>
    </source>
</evidence>
<dbReference type="Gene3D" id="3.30.420.10">
    <property type="entry name" value="Ribonuclease H-like superfamily/Ribonuclease H"/>
    <property type="match status" value="1"/>
</dbReference>
<name>M5FU40_DACPD</name>
<evidence type="ECO:0000256" key="9">
    <source>
        <dbReference type="ARBA" id="ARBA00025599"/>
    </source>
</evidence>
<dbReference type="Proteomes" id="UP000030653">
    <property type="component" value="Unassembled WGS sequence"/>
</dbReference>
<dbReference type="InterPro" id="IPR036397">
    <property type="entry name" value="RNaseH_sf"/>
</dbReference>
<keyword evidence="13" id="KW-1185">Reference proteome</keyword>
<dbReference type="PROSITE" id="PS50172">
    <property type="entry name" value="BRCT"/>
    <property type="match status" value="1"/>
</dbReference>
<dbReference type="GeneID" id="63683732"/>
<keyword evidence="5" id="KW-0540">Nuclease</keyword>
<dbReference type="GO" id="GO:0005634">
    <property type="term" value="C:nucleus"/>
    <property type="evidence" value="ECO:0007669"/>
    <property type="project" value="UniProtKB-SubCell"/>
</dbReference>
<comment type="similarity">
    <text evidence="2">Belongs to the REXO4 family.</text>
</comment>
<evidence type="ECO:0000256" key="7">
    <source>
        <dbReference type="ARBA" id="ARBA00022839"/>
    </source>
</evidence>
<evidence type="ECO:0000256" key="1">
    <source>
        <dbReference type="ARBA" id="ARBA00004123"/>
    </source>
</evidence>
<feature type="compositionally biased region" description="Polar residues" evidence="10">
    <location>
        <begin position="267"/>
        <end position="284"/>
    </location>
</feature>
<organism evidence="12 13">
    <name type="scientific">Dacryopinax primogenitus (strain DJM 731)</name>
    <name type="common">Brown rot fungus</name>
    <dbReference type="NCBI Taxonomy" id="1858805"/>
    <lineage>
        <taxon>Eukaryota</taxon>
        <taxon>Fungi</taxon>
        <taxon>Dikarya</taxon>
        <taxon>Basidiomycota</taxon>
        <taxon>Agaricomycotina</taxon>
        <taxon>Dacrymycetes</taxon>
        <taxon>Dacrymycetales</taxon>
        <taxon>Dacrymycetaceae</taxon>
        <taxon>Dacryopinax</taxon>
    </lineage>
</organism>
<feature type="region of interest" description="Disordered" evidence="10">
    <location>
        <begin position="258"/>
        <end position="284"/>
    </location>
</feature>
<dbReference type="InterPro" id="IPR013520">
    <property type="entry name" value="Ribonucl_H"/>
</dbReference>
<feature type="domain" description="BRCT" evidence="11">
    <location>
        <begin position="291"/>
        <end position="384"/>
    </location>
</feature>
<proteinExistence type="inferred from homology"/>
<dbReference type="InterPro" id="IPR012337">
    <property type="entry name" value="RNaseH-like_sf"/>
</dbReference>
<keyword evidence="6" id="KW-0378">Hydrolase</keyword>
<sequence>MTSRWMTALQSKVLGYLVNTYPHLLNLGRREEQTTQRSKDRLRKMIAGMSNHGPGDLSTRYVAIDCEMVGVKPRGASSLARVSIVDYEGRILLDRFVKQTKKVLDYRTKWSGVRPADLIGAPSFEEVQATAIQLLDKRIVVGHALPNDFRALRLSYPSQYTRDTQRYVPLLHRGVGKSLKRMIKEVFGMDIQAHEHDSVIDARASLALFRLYQSEWEKDLSFTHFIASSVGTNYSQESNGEDVTSPLSALQQDSRHVPLRDCGPSADISSQDGNETPVATSSSSDLVTCNAPNKILGDLAVYIIPAKLTADQFVELSRTIEGNGGRLTSQANAADVILTAVGSMKRLERHISIHAPRKAPIIRVEWLLESTNAQRRLPYRNFVAVPELVLRSM</sequence>
<dbReference type="InterPro" id="IPR036420">
    <property type="entry name" value="BRCT_dom_sf"/>
</dbReference>
<keyword evidence="4" id="KW-0698">rRNA processing</keyword>
<dbReference type="GO" id="GO:0003676">
    <property type="term" value="F:nucleic acid binding"/>
    <property type="evidence" value="ECO:0007669"/>
    <property type="project" value="InterPro"/>
</dbReference>
<comment type="function">
    <text evidence="9">Exoribonuclease involved in ribosome biosynthesis. Involved in the processing of ITS1, the internal transcribed spacer localized between the 18S and 5.8S rRNAs.</text>
</comment>
<evidence type="ECO:0000256" key="6">
    <source>
        <dbReference type="ARBA" id="ARBA00022801"/>
    </source>
</evidence>
<dbReference type="InterPro" id="IPR047021">
    <property type="entry name" value="REXO1/3/4-like"/>
</dbReference>
<dbReference type="SUPFAM" id="SSF52113">
    <property type="entry name" value="BRCT domain"/>
    <property type="match status" value="1"/>
</dbReference>
<dbReference type="EMBL" id="JH795865">
    <property type="protein sequence ID" value="EJU01191.1"/>
    <property type="molecule type" value="Genomic_DNA"/>
</dbReference>
<dbReference type="Gene3D" id="3.40.50.10190">
    <property type="entry name" value="BRCT domain"/>
    <property type="match status" value="1"/>
</dbReference>
<evidence type="ECO:0000256" key="5">
    <source>
        <dbReference type="ARBA" id="ARBA00022722"/>
    </source>
</evidence>
<protein>
    <recommendedName>
        <fullName evidence="3">RNA exonuclease 4</fullName>
    </recommendedName>
</protein>
<dbReference type="HOGENOM" id="CLU_702123_0_0_1"/>